<comment type="pathway">
    <text evidence="1">Bacterial outer membrane biogenesis; LPS O-antigen biosynthesis.</text>
</comment>
<dbReference type="InterPro" id="IPR036291">
    <property type="entry name" value="NAD(P)-bd_dom_sf"/>
</dbReference>
<protein>
    <submittedName>
        <fullName evidence="4">UDP-glucose 4-epimerase/UDP-glucuronate 4-epimerase</fullName>
    </submittedName>
</protein>
<dbReference type="SMART" id="SM00822">
    <property type="entry name" value="PKS_KR"/>
    <property type="match status" value="1"/>
</dbReference>
<keyword evidence="5" id="KW-1185">Reference proteome</keyword>
<proteinExistence type="inferred from homology"/>
<dbReference type="InterPro" id="IPR057326">
    <property type="entry name" value="KR_dom"/>
</dbReference>
<evidence type="ECO:0000256" key="1">
    <source>
        <dbReference type="ARBA" id="ARBA00005125"/>
    </source>
</evidence>
<sequence>MTTLITGGAGFVGLALAERLRGDGERVVLADLPARDGATSIAPPAGCEFVGGDLRDDDTLDRLFAAGPFDGIVHAAAVTPSPQRERDDAAALLDINVTATARLLQRCARERGIRRVVVVSSVAVYGYSPPAASGRYEEAASPPAPAALYGISKLAAEQAALRIGALHGLDVRVARLGPVFGRWEHASGARGQLSPHHQALAAALRGDAIVLPRAMPADWIYAPDAADALARITRAPMLDHPVYHVGGGALTDVAQWCAALARVLPGVRWRIADKGEPCTVQYALPADRPALDTTRLASELGHRCRFGLDESARDFLDWIAATSAQPFPSSSQEARDAAA</sequence>
<dbReference type="OrthoDB" id="9769113at2"/>
<dbReference type="Gene3D" id="3.40.50.720">
    <property type="entry name" value="NAD(P)-binding Rossmann-like Domain"/>
    <property type="match status" value="1"/>
</dbReference>
<dbReference type="CDD" id="cd08946">
    <property type="entry name" value="SDR_e"/>
    <property type="match status" value="1"/>
</dbReference>
<dbReference type="PANTHER" id="PTHR43000">
    <property type="entry name" value="DTDP-D-GLUCOSE 4,6-DEHYDRATASE-RELATED"/>
    <property type="match status" value="1"/>
</dbReference>
<dbReference type="Proteomes" id="UP000199120">
    <property type="component" value="Unassembled WGS sequence"/>
</dbReference>
<accession>A0A1H7FGZ1</accession>
<evidence type="ECO:0000313" key="5">
    <source>
        <dbReference type="Proteomes" id="UP000199120"/>
    </source>
</evidence>
<evidence type="ECO:0000313" key="4">
    <source>
        <dbReference type="EMBL" id="SEK25238.1"/>
    </source>
</evidence>
<dbReference type="Pfam" id="PF01370">
    <property type="entry name" value="Epimerase"/>
    <property type="match status" value="1"/>
</dbReference>
<organism evidence="4 5">
    <name type="scientific">Paraburkholderia caballeronis</name>
    <dbReference type="NCBI Taxonomy" id="416943"/>
    <lineage>
        <taxon>Bacteria</taxon>
        <taxon>Pseudomonadati</taxon>
        <taxon>Pseudomonadota</taxon>
        <taxon>Betaproteobacteria</taxon>
        <taxon>Burkholderiales</taxon>
        <taxon>Burkholderiaceae</taxon>
        <taxon>Paraburkholderia</taxon>
    </lineage>
</organism>
<comment type="similarity">
    <text evidence="2">Belongs to the NAD(P)-dependent epimerase/dehydratase family.</text>
</comment>
<feature type="domain" description="Ketoreductase" evidence="3">
    <location>
        <begin position="1"/>
        <end position="186"/>
    </location>
</feature>
<gene>
    <name evidence="4" type="ORF">SAMN05192542_101328</name>
</gene>
<dbReference type="STRING" id="416943.SAMN05445871_5916"/>
<dbReference type="InterPro" id="IPR001509">
    <property type="entry name" value="Epimerase_deHydtase"/>
</dbReference>
<evidence type="ECO:0000256" key="2">
    <source>
        <dbReference type="ARBA" id="ARBA00007637"/>
    </source>
</evidence>
<dbReference type="SUPFAM" id="SSF51735">
    <property type="entry name" value="NAD(P)-binding Rossmann-fold domains"/>
    <property type="match status" value="1"/>
</dbReference>
<evidence type="ECO:0000259" key="3">
    <source>
        <dbReference type="SMART" id="SM00822"/>
    </source>
</evidence>
<dbReference type="RefSeq" id="WP_090552417.1">
    <property type="nucleotide sequence ID" value="NZ_FNSR01000003.1"/>
</dbReference>
<name>A0A1H7FGZ1_9BURK</name>
<dbReference type="AlphaFoldDB" id="A0A1H7FGZ1"/>
<reference evidence="5" key="1">
    <citation type="submission" date="2016-10" db="EMBL/GenBank/DDBJ databases">
        <authorList>
            <person name="Varghese N."/>
            <person name="Submissions S."/>
        </authorList>
    </citation>
    <scope>NUCLEOTIDE SEQUENCE [LARGE SCALE GENOMIC DNA]</scope>
    <source>
        <strain evidence="5">LMG 26416</strain>
    </source>
</reference>
<dbReference type="EMBL" id="FOAJ01000001">
    <property type="protein sequence ID" value="SEK25238.1"/>
    <property type="molecule type" value="Genomic_DNA"/>
</dbReference>